<feature type="binding site" evidence="7">
    <location>
        <begin position="9"/>
        <end position="10"/>
    </location>
    <ligand>
        <name>substrate</name>
    </ligand>
</feature>
<dbReference type="GO" id="GO:0008360">
    <property type="term" value="P:regulation of cell shape"/>
    <property type="evidence" value="ECO:0007669"/>
    <property type="project" value="UniProtKB-KW"/>
</dbReference>
<dbReference type="PROSITE" id="PS00924">
    <property type="entry name" value="ASP_GLU_RACEMASE_2"/>
    <property type="match status" value="1"/>
</dbReference>
<evidence type="ECO:0000256" key="2">
    <source>
        <dbReference type="ARBA" id="ARBA00013090"/>
    </source>
</evidence>
<evidence type="ECO:0000256" key="3">
    <source>
        <dbReference type="ARBA" id="ARBA00022960"/>
    </source>
</evidence>
<dbReference type="FunFam" id="3.40.50.1860:FF:000001">
    <property type="entry name" value="Glutamate racemase"/>
    <property type="match status" value="1"/>
</dbReference>
<gene>
    <name evidence="7" type="primary">murI</name>
    <name evidence="8" type="ORF">B0188_01650</name>
</gene>
<dbReference type="SUPFAM" id="SSF53681">
    <property type="entry name" value="Aspartate/glutamate racemase"/>
    <property type="match status" value="2"/>
</dbReference>
<keyword evidence="4 7" id="KW-0573">Peptidoglycan synthesis</keyword>
<dbReference type="Gene3D" id="3.40.50.1860">
    <property type="match status" value="2"/>
</dbReference>
<comment type="caution">
    <text evidence="8">The sequence shown here is derived from an EMBL/GenBank/DDBJ whole genome shotgun (WGS) entry which is preliminary data.</text>
</comment>
<dbReference type="STRING" id="123822.B0188_01650"/>
<feature type="active site" description="Proton donor/acceptor" evidence="7">
    <location>
        <position position="73"/>
    </location>
</feature>
<keyword evidence="6 7" id="KW-0961">Cell wall biogenesis/degradation</keyword>
<organism evidence="8 9">
    <name type="scientific">[Haemophilus] felis</name>
    <dbReference type="NCBI Taxonomy" id="123822"/>
    <lineage>
        <taxon>Bacteria</taxon>
        <taxon>Pseudomonadati</taxon>
        <taxon>Pseudomonadota</taxon>
        <taxon>Gammaproteobacteria</taxon>
        <taxon>Pasteurellales</taxon>
        <taxon>Pasteurellaceae</taxon>
    </lineage>
</organism>
<dbReference type="GO" id="GO:0071555">
    <property type="term" value="P:cell wall organization"/>
    <property type="evidence" value="ECO:0007669"/>
    <property type="project" value="UniProtKB-KW"/>
</dbReference>
<dbReference type="EMBL" id="MUYB01000006">
    <property type="protein sequence ID" value="OOS06965.1"/>
    <property type="molecule type" value="Genomic_DNA"/>
</dbReference>
<dbReference type="InterPro" id="IPR001920">
    <property type="entry name" value="Asp/Glu_race"/>
</dbReference>
<feature type="active site" description="Proton donor/acceptor" evidence="7">
    <location>
        <position position="184"/>
    </location>
</feature>
<keyword evidence="9" id="KW-1185">Reference proteome</keyword>
<dbReference type="InterPro" id="IPR015942">
    <property type="entry name" value="Asp/Glu/hydantoin_racemase"/>
</dbReference>
<dbReference type="PROSITE" id="PS00923">
    <property type="entry name" value="ASP_GLU_RACEMASE_1"/>
    <property type="match status" value="1"/>
</dbReference>
<sequence length="265" mass="29704">MKPTILLYDSGMGGLTVYDSIRESLPNAHYLYCFDNAYFPYSEKSENVVIERASMIVQKIAQNYPVDIVVVACNTASTVVLPALRERFRMPIVGTVPAIKPAAEKSVNHHIGLLATKGTVQRSYVANLIEQYASHCIVEKLGSTKLVEIAEQKLHGKTVDLFALKEELSPWQQIQTLDTVVLGCTHFPLLKEEIKSCLPQVKHFVDSGKAIASRVQYLLDNLQIKPNHSEENLIFCTKSFDDQDKLLNILALWGFSHLCELSELN</sequence>
<evidence type="ECO:0000256" key="7">
    <source>
        <dbReference type="HAMAP-Rule" id="MF_00258"/>
    </source>
</evidence>
<dbReference type="PANTHER" id="PTHR21198:SF2">
    <property type="entry name" value="GLUTAMATE RACEMASE"/>
    <property type="match status" value="1"/>
</dbReference>
<feature type="binding site" evidence="7">
    <location>
        <begin position="74"/>
        <end position="75"/>
    </location>
    <ligand>
        <name>substrate</name>
    </ligand>
</feature>
<dbReference type="EC" id="5.1.1.3" evidence="2 7"/>
<feature type="binding site" evidence="7">
    <location>
        <begin position="185"/>
        <end position="186"/>
    </location>
    <ligand>
        <name>substrate</name>
    </ligand>
</feature>
<evidence type="ECO:0000256" key="4">
    <source>
        <dbReference type="ARBA" id="ARBA00022984"/>
    </source>
</evidence>
<keyword evidence="5 7" id="KW-0413">Isomerase</keyword>
<dbReference type="PANTHER" id="PTHR21198">
    <property type="entry name" value="GLUTAMATE RACEMASE"/>
    <property type="match status" value="1"/>
</dbReference>
<dbReference type="InterPro" id="IPR004391">
    <property type="entry name" value="Glu_race"/>
</dbReference>
<comment type="similarity">
    <text evidence="7">Belongs to the aspartate/glutamate racemases family.</text>
</comment>
<dbReference type="Proteomes" id="UP000190023">
    <property type="component" value="Unassembled WGS sequence"/>
</dbReference>
<keyword evidence="3 7" id="KW-0133">Cell shape</keyword>
<evidence type="ECO:0000256" key="5">
    <source>
        <dbReference type="ARBA" id="ARBA00023235"/>
    </source>
</evidence>
<comment type="catalytic activity">
    <reaction evidence="1 7">
        <text>L-glutamate = D-glutamate</text>
        <dbReference type="Rhea" id="RHEA:12813"/>
        <dbReference type="ChEBI" id="CHEBI:29985"/>
        <dbReference type="ChEBI" id="CHEBI:29986"/>
        <dbReference type="EC" id="5.1.1.3"/>
    </reaction>
</comment>
<accession>A0A1T0BA07</accession>
<dbReference type="Pfam" id="PF01177">
    <property type="entry name" value="Asp_Glu_race"/>
    <property type="match status" value="1"/>
</dbReference>
<reference evidence="8 9" key="1">
    <citation type="submission" date="2017-02" db="EMBL/GenBank/DDBJ databases">
        <title>Draft genome sequence of Haemophilus felis CCUG 31170 type strain.</title>
        <authorList>
            <person name="Engstrom-Jakobsson H."/>
            <person name="Salva-Serra F."/>
            <person name="Thorell K."/>
            <person name="Gonzales-Siles L."/>
            <person name="Karlsson R."/>
            <person name="Boulund F."/>
            <person name="Engstrand L."/>
            <person name="Kristiansson E."/>
            <person name="Moore E."/>
        </authorList>
    </citation>
    <scope>NUCLEOTIDE SEQUENCE [LARGE SCALE GENOMIC DNA]</scope>
    <source>
        <strain evidence="8 9">CCUG 31170</strain>
    </source>
</reference>
<comment type="pathway">
    <text evidence="7">Cell wall biogenesis; peptidoglycan biosynthesis.</text>
</comment>
<evidence type="ECO:0000313" key="8">
    <source>
        <dbReference type="EMBL" id="OOS06965.1"/>
    </source>
</evidence>
<dbReference type="UniPathway" id="UPA00219"/>
<evidence type="ECO:0000256" key="6">
    <source>
        <dbReference type="ARBA" id="ARBA00023316"/>
    </source>
</evidence>
<evidence type="ECO:0000256" key="1">
    <source>
        <dbReference type="ARBA" id="ARBA00001602"/>
    </source>
</evidence>
<dbReference type="InterPro" id="IPR033134">
    <property type="entry name" value="Asp/Glu_racemase_AS_2"/>
</dbReference>
<dbReference type="GO" id="GO:0009252">
    <property type="term" value="P:peptidoglycan biosynthetic process"/>
    <property type="evidence" value="ECO:0007669"/>
    <property type="project" value="UniProtKB-UniRule"/>
</dbReference>
<dbReference type="GO" id="GO:0008881">
    <property type="term" value="F:glutamate racemase activity"/>
    <property type="evidence" value="ECO:0007669"/>
    <property type="project" value="UniProtKB-UniRule"/>
</dbReference>
<proteinExistence type="inferred from homology"/>
<comment type="function">
    <text evidence="7">Provides the (R)-glutamate required for cell wall biosynthesis.</text>
</comment>
<dbReference type="NCBIfam" id="TIGR00067">
    <property type="entry name" value="glut_race"/>
    <property type="match status" value="1"/>
</dbReference>
<protein>
    <recommendedName>
        <fullName evidence="2 7">Glutamate racemase</fullName>
        <ecNumber evidence="2 7">5.1.1.3</ecNumber>
    </recommendedName>
</protein>
<dbReference type="OrthoDB" id="9801055at2"/>
<dbReference type="AlphaFoldDB" id="A0A1T0BA07"/>
<feature type="binding site" evidence="7">
    <location>
        <begin position="41"/>
        <end position="42"/>
    </location>
    <ligand>
        <name>substrate</name>
    </ligand>
</feature>
<name>A0A1T0BA07_9PAST</name>
<dbReference type="HAMAP" id="MF_00258">
    <property type="entry name" value="Glu_racemase"/>
    <property type="match status" value="1"/>
</dbReference>
<dbReference type="InterPro" id="IPR018187">
    <property type="entry name" value="Asp/Glu_racemase_AS_1"/>
</dbReference>
<evidence type="ECO:0000313" key="9">
    <source>
        <dbReference type="Proteomes" id="UP000190023"/>
    </source>
</evidence>